<dbReference type="InterPro" id="IPR028366">
    <property type="entry name" value="PhoU"/>
</dbReference>
<gene>
    <name evidence="2" type="ORF">C4B25_02330</name>
</gene>
<dbReference type="PANTHER" id="PTHR42930:SF3">
    <property type="entry name" value="PHOSPHATE-SPECIFIC TRANSPORT SYSTEM ACCESSORY PROTEIN PHOU"/>
    <property type="match status" value="1"/>
</dbReference>
<evidence type="ECO:0000313" key="2">
    <source>
        <dbReference type="EMBL" id="TCG11105.1"/>
    </source>
</evidence>
<dbReference type="RefSeq" id="WP_131613450.1">
    <property type="nucleotide sequence ID" value="NZ_PSZP01000013.1"/>
</dbReference>
<dbReference type="AlphaFoldDB" id="A0A4R0XQF1"/>
<dbReference type="InterPro" id="IPR038078">
    <property type="entry name" value="PhoU-like_sf"/>
</dbReference>
<dbReference type="GO" id="GO:0030643">
    <property type="term" value="P:intracellular phosphate ion homeostasis"/>
    <property type="evidence" value="ECO:0007669"/>
    <property type="project" value="InterPro"/>
</dbReference>
<feature type="domain" description="PhoU" evidence="1">
    <location>
        <begin position="124"/>
        <end position="205"/>
    </location>
</feature>
<feature type="domain" description="PhoU" evidence="1">
    <location>
        <begin position="18"/>
        <end position="103"/>
    </location>
</feature>
<evidence type="ECO:0000313" key="3">
    <source>
        <dbReference type="Proteomes" id="UP000291072"/>
    </source>
</evidence>
<dbReference type="InterPro" id="IPR026022">
    <property type="entry name" value="PhoU_dom"/>
</dbReference>
<dbReference type="Proteomes" id="UP000291072">
    <property type="component" value="Unassembled WGS sequence"/>
</dbReference>
<dbReference type="Pfam" id="PF01895">
    <property type="entry name" value="PhoU"/>
    <property type="match status" value="2"/>
</dbReference>
<proteinExistence type="predicted"/>
<organism evidence="2 3">
    <name type="scientific">Mycoplasma todarodis</name>
    <dbReference type="NCBI Taxonomy" id="1937191"/>
    <lineage>
        <taxon>Bacteria</taxon>
        <taxon>Bacillati</taxon>
        <taxon>Mycoplasmatota</taxon>
        <taxon>Mollicutes</taxon>
        <taxon>Mycoplasmataceae</taxon>
        <taxon>Mycoplasma</taxon>
    </lineage>
</organism>
<dbReference type="EMBL" id="PSZP01000013">
    <property type="protein sequence ID" value="TCG11105.1"/>
    <property type="molecule type" value="Genomic_DNA"/>
</dbReference>
<name>A0A4R0XQF1_9MOLU</name>
<protein>
    <recommendedName>
        <fullName evidence="1">PhoU domain-containing protein</fullName>
    </recommendedName>
</protein>
<sequence length="217" mass="24927">MENNIITESTKLIRKLLIKLIDIVIKAHEQSKKAISSANGKIALDVLEQRDKFEKEFMLMESEILFALTKKPLAIELRRTITYLIVAKELESIINYSKKIAKFTISNDGKISPSSQTRIRKVHKPLRTMLSSLRGIIDSENENEIIFIAEQDNEIDEETLKIRKAIVNSVINKTDKELIKERVYVLNIVNSLEKAGDHIVSICENLLYIKTNKHIKL</sequence>
<evidence type="ECO:0000259" key="1">
    <source>
        <dbReference type="Pfam" id="PF01895"/>
    </source>
</evidence>
<dbReference type="SUPFAM" id="SSF109755">
    <property type="entry name" value="PhoU-like"/>
    <property type="match status" value="1"/>
</dbReference>
<dbReference type="OrthoDB" id="9814256at2"/>
<accession>A0A4R0XQF1</accession>
<dbReference type="GO" id="GO:0045936">
    <property type="term" value="P:negative regulation of phosphate metabolic process"/>
    <property type="evidence" value="ECO:0007669"/>
    <property type="project" value="InterPro"/>
</dbReference>
<dbReference type="Gene3D" id="1.20.58.220">
    <property type="entry name" value="Phosphate transport system protein phou homolog 2, domain 2"/>
    <property type="match status" value="1"/>
</dbReference>
<keyword evidence="3" id="KW-1185">Reference proteome</keyword>
<reference evidence="2 3" key="1">
    <citation type="submission" date="2018-02" db="EMBL/GenBank/DDBJ databases">
        <title>Mycoplasma marinum and Mycoplasma todarodis sp. nov., moderately halophilic and psychrotolerant mycoplasmas isolated from cephalopods.</title>
        <authorList>
            <person name="Viver T."/>
        </authorList>
    </citation>
    <scope>NUCLEOTIDE SEQUENCE [LARGE SCALE GENOMIC DNA]</scope>
    <source>
        <strain evidence="2 3">5H</strain>
    </source>
</reference>
<dbReference type="PANTHER" id="PTHR42930">
    <property type="entry name" value="PHOSPHATE-SPECIFIC TRANSPORT SYSTEM ACCESSORY PROTEIN PHOU"/>
    <property type="match status" value="1"/>
</dbReference>
<comment type="caution">
    <text evidence="2">The sequence shown here is derived from an EMBL/GenBank/DDBJ whole genome shotgun (WGS) entry which is preliminary data.</text>
</comment>